<dbReference type="PANTHER" id="PTHR43420">
    <property type="entry name" value="ACETYLTRANSFERASE"/>
    <property type="match status" value="1"/>
</dbReference>
<proteinExistence type="predicted"/>
<comment type="caution">
    <text evidence="4">The sequence shown here is derived from an EMBL/GenBank/DDBJ whole genome shotgun (WGS) entry which is preliminary data.</text>
</comment>
<keyword evidence="1" id="KW-0808">Transferase</keyword>
<dbReference type="PROSITE" id="PS51186">
    <property type="entry name" value="GNAT"/>
    <property type="match status" value="1"/>
</dbReference>
<evidence type="ECO:0000259" key="3">
    <source>
        <dbReference type="PROSITE" id="PS51186"/>
    </source>
</evidence>
<dbReference type="InterPro" id="IPR050680">
    <property type="entry name" value="YpeA/RimI_acetyltransf"/>
</dbReference>
<dbReference type="AlphaFoldDB" id="A0A3D8GNH5"/>
<dbReference type="InterPro" id="IPR016181">
    <property type="entry name" value="Acyl_CoA_acyltransferase"/>
</dbReference>
<feature type="domain" description="N-acetyltransferase" evidence="3">
    <location>
        <begin position="58"/>
        <end position="208"/>
    </location>
</feature>
<dbReference type="EMBL" id="QNQT01000007">
    <property type="protein sequence ID" value="RDU36045.1"/>
    <property type="molecule type" value="Genomic_DNA"/>
</dbReference>
<dbReference type="GO" id="GO:0016747">
    <property type="term" value="F:acyltransferase activity, transferring groups other than amino-acyl groups"/>
    <property type="evidence" value="ECO:0007669"/>
    <property type="project" value="InterPro"/>
</dbReference>
<accession>A0A3D8GNH5</accession>
<sequence>MLPLNLLSRGRIQSFNSHGMQFLKGGQINTPLPSARIGTLRLARGYSITYSFPSRCCMTIRKASKLETDYILRFAGQVVEESTVGYAPNNMQNAYNMFQPIVKNGAYYLVDDHNRAIRGWILIGSDWNPLTGKVTGNLLHLYVFPQYRNFGIGRKLMEAAIQELQSRGIATVQLNVFAGNPAKSLYKKLGFREISTLMELDFFKKIFG</sequence>
<dbReference type="Proteomes" id="UP000257144">
    <property type="component" value="Unassembled WGS sequence"/>
</dbReference>
<dbReference type="CDD" id="cd04301">
    <property type="entry name" value="NAT_SF"/>
    <property type="match status" value="1"/>
</dbReference>
<name>A0A3D8GNH5_9BACI</name>
<evidence type="ECO:0000313" key="5">
    <source>
        <dbReference type="Proteomes" id="UP000257144"/>
    </source>
</evidence>
<evidence type="ECO:0000256" key="2">
    <source>
        <dbReference type="ARBA" id="ARBA00023315"/>
    </source>
</evidence>
<keyword evidence="5" id="KW-1185">Reference proteome</keyword>
<gene>
    <name evidence="4" type="ORF">DRW41_15775</name>
</gene>
<dbReference type="Gene3D" id="3.40.630.30">
    <property type="match status" value="1"/>
</dbReference>
<evidence type="ECO:0000256" key="1">
    <source>
        <dbReference type="ARBA" id="ARBA00022679"/>
    </source>
</evidence>
<protein>
    <recommendedName>
        <fullName evidence="3">N-acetyltransferase domain-containing protein</fullName>
    </recommendedName>
</protein>
<organism evidence="4 5">
    <name type="scientific">Neobacillus piezotolerans</name>
    <dbReference type="NCBI Taxonomy" id="2259171"/>
    <lineage>
        <taxon>Bacteria</taxon>
        <taxon>Bacillati</taxon>
        <taxon>Bacillota</taxon>
        <taxon>Bacilli</taxon>
        <taxon>Bacillales</taxon>
        <taxon>Bacillaceae</taxon>
        <taxon>Neobacillus</taxon>
    </lineage>
</organism>
<keyword evidence="2" id="KW-0012">Acyltransferase</keyword>
<dbReference type="SUPFAM" id="SSF55729">
    <property type="entry name" value="Acyl-CoA N-acyltransferases (Nat)"/>
    <property type="match status" value="1"/>
</dbReference>
<reference evidence="4 5" key="1">
    <citation type="submission" date="2018-07" db="EMBL/GenBank/DDBJ databases">
        <title>Bacillus sp. YLB-04 draft genome sequence.</title>
        <authorList>
            <person name="Yu L."/>
            <person name="Tang X."/>
        </authorList>
    </citation>
    <scope>NUCLEOTIDE SEQUENCE [LARGE SCALE GENOMIC DNA]</scope>
    <source>
        <strain evidence="4 5">YLB-04</strain>
    </source>
</reference>
<evidence type="ECO:0000313" key="4">
    <source>
        <dbReference type="EMBL" id="RDU36045.1"/>
    </source>
</evidence>
<dbReference type="InterPro" id="IPR000182">
    <property type="entry name" value="GNAT_dom"/>
</dbReference>
<dbReference type="Pfam" id="PF00583">
    <property type="entry name" value="Acetyltransf_1"/>
    <property type="match status" value="1"/>
</dbReference>